<evidence type="ECO:0000256" key="7">
    <source>
        <dbReference type="ARBA" id="ARBA00022970"/>
    </source>
</evidence>
<reference evidence="10" key="1">
    <citation type="submission" date="2020-10" db="EMBL/GenBank/DDBJ databases">
        <authorList>
            <person name="Gilroy R."/>
        </authorList>
    </citation>
    <scope>NUCLEOTIDE SEQUENCE</scope>
    <source>
        <strain evidence="10">ChiW17-6978</strain>
    </source>
</reference>
<keyword evidence="7" id="KW-0029">Amino-acid transport</keyword>
<dbReference type="InterPro" id="IPR003593">
    <property type="entry name" value="AAA+_ATPase"/>
</dbReference>
<comment type="similarity">
    <text evidence="1">Belongs to the ABC transporter superfamily.</text>
</comment>
<evidence type="ECO:0000256" key="6">
    <source>
        <dbReference type="ARBA" id="ARBA00022967"/>
    </source>
</evidence>
<protein>
    <submittedName>
        <fullName evidence="10">Methionine ABC transporter ATP-binding protein</fullName>
    </submittedName>
</protein>
<dbReference type="InterPro" id="IPR003439">
    <property type="entry name" value="ABC_transporter-like_ATP-bd"/>
</dbReference>
<dbReference type="GO" id="GO:0005886">
    <property type="term" value="C:plasma membrane"/>
    <property type="evidence" value="ECO:0007669"/>
    <property type="project" value="UniProtKB-ARBA"/>
</dbReference>
<dbReference type="AlphaFoldDB" id="A0A9D1KIN7"/>
<dbReference type="EMBL" id="DVLF01000045">
    <property type="protein sequence ID" value="HIT49667.1"/>
    <property type="molecule type" value="Genomic_DNA"/>
</dbReference>
<comment type="caution">
    <text evidence="10">The sequence shown here is derived from an EMBL/GenBank/DDBJ whole genome shotgun (WGS) entry which is preliminary data.</text>
</comment>
<evidence type="ECO:0000256" key="1">
    <source>
        <dbReference type="ARBA" id="ARBA00005417"/>
    </source>
</evidence>
<dbReference type="PANTHER" id="PTHR43166:SF30">
    <property type="entry name" value="METHIONINE IMPORT ATP-BINDING PROTEIN METN"/>
    <property type="match status" value="1"/>
</dbReference>
<dbReference type="GO" id="GO:0016887">
    <property type="term" value="F:ATP hydrolysis activity"/>
    <property type="evidence" value="ECO:0007669"/>
    <property type="project" value="InterPro"/>
</dbReference>
<dbReference type="SMART" id="SM00930">
    <property type="entry name" value="NIL"/>
    <property type="match status" value="1"/>
</dbReference>
<keyword evidence="4" id="KW-0547">Nucleotide-binding</keyword>
<dbReference type="InterPro" id="IPR018449">
    <property type="entry name" value="NIL_domain"/>
</dbReference>
<keyword evidence="2" id="KW-0813">Transport</keyword>
<gene>
    <name evidence="10" type="ORF">IAD46_01440</name>
</gene>
<dbReference type="PANTHER" id="PTHR43166">
    <property type="entry name" value="AMINO ACID IMPORT ATP-BINDING PROTEIN"/>
    <property type="match status" value="1"/>
</dbReference>
<dbReference type="FunFam" id="3.40.50.300:FF:000056">
    <property type="entry name" value="Cell division ATP-binding protein FtsE"/>
    <property type="match status" value="1"/>
</dbReference>
<keyword evidence="6" id="KW-1278">Translocase</keyword>
<evidence type="ECO:0000313" key="11">
    <source>
        <dbReference type="Proteomes" id="UP000886758"/>
    </source>
</evidence>
<dbReference type="PROSITE" id="PS00211">
    <property type="entry name" value="ABC_TRANSPORTER_1"/>
    <property type="match status" value="1"/>
</dbReference>
<dbReference type="GO" id="GO:0006865">
    <property type="term" value="P:amino acid transport"/>
    <property type="evidence" value="ECO:0007669"/>
    <property type="project" value="UniProtKB-KW"/>
</dbReference>
<evidence type="ECO:0000256" key="8">
    <source>
        <dbReference type="ARBA" id="ARBA00023136"/>
    </source>
</evidence>
<dbReference type="SUPFAM" id="SSF52540">
    <property type="entry name" value="P-loop containing nucleoside triphosphate hydrolases"/>
    <property type="match status" value="1"/>
</dbReference>
<dbReference type="Gene3D" id="3.40.50.300">
    <property type="entry name" value="P-loop containing nucleotide triphosphate hydrolases"/>
    <property type="match status" value="1"/>
</dbReference>
<dbReference type="InterPro" id="IPR045865">
    <property type="entry name" value="ACT-like_dom_sf"/>
</dbReference>
<dbReference type="Pfam" id="PF09383">
    <property type="entry name" value="NIL"/>
    <property type="match status" value="1"/>
</dbReference>
<dbReference type="Proteomes" id="UP000886758">
    <property type="component" value="Unassembled WGS sequence"/>
</dbReference>
<feature type="domain" description="ABC transporter" evidence="9">
    <location>
        <begin position="2"/>
        <end position="237"/>
    </location>
</feature>
<dbReference type="InterPro" id="IPR050086">
    <property type="entry name" value="MetN_ABC_transporter-like"/>
</dbReference>
<evidence type="ECO:0000256" key="3">
    <source>
        <dbReference type="ARBA" id="ARBA00022475"/>
    </source>
</evidence>
<organism evidence="10 11">
    <name type="scientific">Candidatus Pelethenecus faecipullorum</name>
    <dbReference type="NCBI Taxonomy" id="2840900"/>
    <lineage>
        <taxon>Bacteria</taxon>
        <taxon>Bacillati</taxon>
        <taxon>Mycoplasmatota</taxon>
        <taxon>Mollicutes</taxon>
        <taxon>Candidatus Pelethenecus</taxon>
    </lineage>
</organism>
<evidence type="ECO:0000256" key="4">
    <source>
        <dbReference type="ARBA" id="ARBA00022741"/>
    </source>
</evidence>
<proteinExistence type="inferred from homology"/>
<evidence type="ECO:0000256" key="5">
    <source>
        <dbReference type="ARBA" id="ARBA00022840"/>
    </source>
</evidence>
<dbReference type="Gene3D" id="3.30.70.260">
    <property type="match status" value="1"/>
</dbReference>
<evidence type="ECO:0000313" key="10">
    <source>
        <dbReference type="EMBL" id="HIT49667.1"/>
    </source>
</evidence>
<dbReference type="SMART" id="SM00382">
    <property type="entry name" value="AAA"/>
    <property type="match status" value="1"/>
</dbReference>
<reference evidence="10" key="2">
    <citation type="journal article" date="2021" name="PeerJ">
        <title>Extensive microbial diversity within the chicken gut microbiome revealed by metagenomics and culture.</title>
        <authorList>
            <person name="Gilroy R."/>
            <person name="Ravi A."/>
            <person name="Getino M."/>
            <person name="Pursley I."/>
            <person name="Horton D.L."/>
            <person name="Alikhan N.F."/>
            <person name="Baker D."/>
            <person name="Gharbi K."/>
            <person name="Hall N."/>
            <person name="Watson M."/>
            <person name="Adriaenssens E.M."/>
            <person name="Foster-Nyarko E."/>
            <person name="Jarju S."/>
            <person name="Secka A."/>
            <person name="Antonio M."/>
            <person name="Oren A."/>
            <person name="Chaudhuri R.R."/>
            <person name="La Ragione R."/>
            <person name="Hildebrand F."/>
            <person name="Pallen M.J."/>
        </authorList>
    </citation>
    <scope>NUCLEOTIDE SEQUENCE</scope>
    <source>
        <strain evidence="10">ChiW17-6978</strain>
    </source>
</reference>
<dbReference type="GO" id="GO:0005524">
    <property type="term" value="F:ATP binding"/>
    <property type="evidence" value="ECO:0007669"/>
    <property type="project" value="UniProtKB-KW"/>
</dbReference>
<evidence type="ECO:0000259" key="9">
    <source>
        <dbReference type="PROSITE" id="PS50893"/>
    </source>
</evidence>
<dbReference type="SUPFAM" id="SSF55021">
    <property type="entry name" value="ACT-like"/>
    <property type="match status" value="1"/>
</dbReference>
<keyword evidence="5 10" id="KW-0067">ATP-binding</keyword>
<dbReference type="InterPro" id="IPR017871">
    <property type="entry name" value="ABC_transporter-like_CS"/>
</dbReference>
<sequence>MIEFKKVYKSYNDVEALKDISLSIHDGEIFGLVGKSGAGKSTLLRTINQLEKIDSGDILIDGKSVCSLKGKALRLIRKKIGMIFQNFSLMETQTVYQNIALPLKCVHCSKSTIDKKVHELAQLVDIEDKLNKKPRELSGGQKQRVAIARALALDPSILLCDEATSALDPVTTKSILELLKTINRKTKITIVIVTHQMEVIKEACQRIAVIHQGNLLEVGATDDLFLSCSQALATLVQEEEILPQTGKNIKLFFPKDFTSDSLITKMARQLDIDFSICWGKLEKFQDTVLGSLIINVSLNDFDAVLAYLKKTGIRMEVVE</sequence>
<dbReference type="PROSITE" id="PS50893">
    <property type="entry name" value="ABC_TRANSPORTER_2"/>
    <property type="match status" value="1"/>
</dbReference>
<keyword evidence="3" id="KW-1003">Cell membrane</keyword>
<accession>A0A9D1KIN7</accession>
<dbReference type="InterPro" id="IPR027417">
    <property type="entry name" value="P-loop_NTPase"/>
</dbReference>
<dbReference type="Pfam" id="PF00005">
    <property type="entry name" value="ABC_tran"/>
    <property type="match status" value="1"/>
</dbReference>
<keyword evidence="8" id="KW-0472">Membrane</keyword>
<evidence type="ECO:0000256" key="2">
    <source>
        <dbReference type="ARBA" id="ARBA00022448"/>
    </source>
</evidence>
<name>A0A9D1KIN7_9MOLU</name>